<protein>
    <recommendedName>
        <fullName evidence="2">General stress protein 17M-like domain-containing protein</fullName>
    </recommendedName>
</protein>
<dbReference type="OrthoDB" id="2168108at2"/>
<dbReference type="AlphaFoldDB" id="A0A1S6IMA1"/>
<feature type="domain" description="General stress protein 17M-like" evidence="2">
    <location>
        <begin position="7"/>
        <end position="106"/>
    </location>
</feature>
<dbReference type="EMBL" id="CP019728">
    <property type="protein sequence ID" value="AQS52688.1"/>
    <property type="molecule type" value="Genomic_DNA"/>
</dbReference>
<dbReference type="Pfam" id="PF11181">
    <property type="entry name" value="YflT"/>
    <property type="match status" value="1"/>
</dbReference>
<feature type="region of interest" description="Disordered" evidence="1">
    <location>
        <begin position="136"/>
        <end position="220"/>
    </location>
</feature>
<feature type="compositionally biased region" description="Basic and acidic residues" evidence="1">
    <location>
        <begin position="136"/>
        <end position="146"/>
    </location>
</feature>
<gene>
    <name evidence="3" type="ORF">BW727_100280</name>
</gene>
<dbReference type="Proteomes" id="UP000188993">
    <property type="component" value="Chromosome"/>
</dbReference>
<accession>A0A1S6IMA1</accession>
<feature type="compositionally biased region" description="Basic and acidic residues" evidence="1">
    <location>
        <begin position="169"/>
        <end position="210"/>
    </location>
</feature>
<evidence type="ECO:0000313" key="4">
    <source>
        <dbReference type="Proteomes" id="UP000188993"/>
    </source>
</evidence>
<evidence type="ECO:0000256" key="1">
    <source>
        <dbReference type="SAM" id="MobiDB-lite"/>
    </source>
</evidence>
<proteinExistence type="predicted"/>
<reference evidence="3 4" key="1">
    <citation type="journal article" date="2014" name="Int. J. Syst. Evol. Microbiol.">
        <title>Jeotgalibaca dankookensis gen. nov., sp. nov., a member of the family Carnobacteriaceae, isolated from seujeot (Korean traditional food).</title>
        <authorList>
            <person name="Lee D.G."/>
            <person name="Trujillo M.E."/>
            <person name="Kang H."/>
            <person name="Ahn T.Y."/>
        </authorList>
    </citation>
    <scope>NUCLEOTIDE SEQUENCE [LARGE SCALE GENOMIC DNA]</scope>
    <source>
        <strain evidence="3 4">EX-07</strain>
    </source>
</reference>
<dbReference type="RefSeq" id="WP_062468133.1">
    <property type="nucleotide sequence ID" value="NZ_BBYN01000005.1"/>
</dbReference>
<keyword evidence="4" id="KW-1185">Reference proteome</keyword>
<dbReference type="STRING" id="708126.BW727_100280"/>
<sequence length="220" mass="25008">MNRRIEGTFKDYNNLVNNIEDLKAEGYQASQLLVITRSNLEASLTEKTDVRVVITSDESLWDKIVSFFTVNLDDNEEAETVDEEEVFEDYGIDEDTYERFVQALDDDEYLLLLDTAPPADTTQHADFMVRDGIIKEENENPKKVEPDWTDSDDNPGDLSAHSLVAEAAGGKKIDSAREEKNEDLHPETEVVMDEIQHDEIEYPDVDKVSKDPFGGETKNQ</sequence>
<dbReference type="KEGG" id="jda:BW727_100280"/>
<evidence type="ECO:0000259" key="2">
    <source>
        <dbReference type="Pfam" id="PF11181"/>
    </source>
</evidence>
<organism evidence="3 4">
    <name type="scientific">Jeotgalibaca dankookensis</name>
    <dbReference type="NCBI Taxonomy" id="708126"/>
    <lineage>
        <taxon>Bacteria</taxon>
        <taxon>Bacillati</taxon>
        <taxon>Bacillota</taxon>
        <taxon>Bacilli</taxon>
        <taxon>Lactobacillales</taxon>
        <taxon>Carnobacteriaceae</taxon>
        <taxon>Jeotgalibaca</taxon>
    </lineage>
</organism>
<evidence type="ECO:0000313" key="3">
    <source>
        <dbReference type="EMBL" id="AQS52688.1"/>
    </source>
</evidence>
<dbReference type="InterPro" id="IPR025889">
    <property type="entry name" value="GSP17M-like_dom"/>
</dbReference>
<name>A0A1S6IMA1_9LACT</name>